<dbReference type="InterPro" id="IPR008280">
    <property type="entry name" value="Tub_FtsZ_C"/>
</dbReference>
<dbReference type="Gene3D" id="1.10.287.600">
    <property type="entry name" value="Helix hairpin bin"/>
    <property type="match status" value="1"/>
</dbReference>
<evidence type="ECO:0000256" key="5">
    <source>
        <dbReference type="SAM" id="MobiDB-lite"/>
    </source>
</evidence>
<proteinExistence type="inferred from homology"/>
<protein>
    <submittedName>
        <fullName evidence="6">Retrovirus-related Pol polyprotein from transposon TNT 1-94</fullName>
    </submittedName>
</protein>
<dbReference type="GO" id="GO:0005874">
    <property type="term" value="C:microtubule"/>
    <property type="evidence" value="ECO:0007669"/>
    <property type="project" value="UniProtKB-KW"/>
</dbReference>
<dbReference type="EMBL" id="BKCJ010008279">
    <property type="protein sequence ID" value="GEU81436.1"/>
    <property type="molecule type" value="Genomic_DNA"/>
</dbReference>
<evidence type="ECO:0000256" key="1">
    <source>
        <dbReference type="ARBA" id="ARBA00009636"/>
    </source>
</evidence>
<keyword evidence="3" id="KW-0547">Nucleotide-binding</keyword>
<name>A0A6L2N5D7_TANCI</name>
<dbReference type="GO" id="GO:0005829">
    <property type="term" value="C:cytosol"/>
    <property type="evidence" value="ECO:0007669"/>
    <property type="project" value="TreeGrafter"/>
</dbReference>
<dbReference type="PANTHER" id="PTHR21725">
    <property type="entry name" value="E3 UBIQUITIN-PROTEIN LIGASE UBR4"/>
    <property type="match status" value="1"/>
</dbReference>
<comment type="similarity">
    <text evidence="1">Belongs to the tubulin family.</text>
</comment>
<accession>A0A6L2N5D7</accession>
<gene>
    <name evidence="6" type="ORF">Tci_053414</name>
</gene>
<keyword evidence="4" id="KW-0342">GTP-binding</keyword>
<comment type="caution">
    <text evidence="6">The sequence shown here is derived from an EMBL/GenBank/DDBJ whole genome shotgun (WGS) entry which is preliminary data.</text>
</comment>
<dbReference type="InterPro" id="IPR045189">
    <property type="entry name" value="UBR4-like"/>
</dbReference>
<reference evidence="6" key="1">
    <citation type="journal article" date="2019" name="Sci. Rep.">
        <title>Draft genome of Tanacetum cinerariifolium, the natural source of mosquito coil.</title>
        <authorList>
            <person name="Yamashiro T."/>
            <person name="Shiraishi A."/>
            <person name="Satake H."/>
            <person name="Nakayama K."/>
        </authorList>
    </citation>
    <scope>NUCLEOTIDE SEQUENCE</scope>
</reference>
<dbReference type="InterPro" id="IPR023123">
    <property type="entry name" value="Tubulin_C"/>
</dbReference>
<dbReference type="PANTHER" id="PTHR21725:SF1">
    <property type="entry name" value="E3 UBIQUITIN-PROTEIN LIGASE UBR4"/>
    <property type="match status" value="1"/>
</dbReference>
<keyword evidence="2" id="KW-0493">Microtubule</keyword>
<evidence type="ECO:0000313" key="6">
    <source>
        <dbReference type="EMBL" id="GEU81436.1"/>
    </source>
</evidence>
<sequence length="512" mass="58503">MMVQAQEEMGEGSANPTDPHHTPILIQPSRSQPQKTKQHQKPRIKVTEVPQPSDPTKHVADEAVNEEMNDSLERTATTTSLYAEQDRGNIFKTQSKAIPNESGSQRTSSGGGLRVLDLETTKTTQAIEIESLKRRVKTLKRRKRSRTYRLNRLYKIGLSARVESFEDEDMFDADQDLGGEEKPKDGPISRKVQRLAKYCFLKKQSNLLLNADDLNAITDIPEIPSNNRHSYCHVNIQFLKAGQWFNRYQQEESSKIIDPIQRSSVMEQVIDRFKSLRYAQSSSRSFLLLNLLMSLLPATLSAGENVAEYFELLFKMIETEDARLFLTVRGCLTTMCKLITQEVSGLMLASYTGIQHLFSKCLSQSSLLRKRQAFLDNYRGFDLKGYSDSDYAGCNMDRKSTSVKVEYIVAAGCCASILWMKSQLNYYDIHYKMVPIFCNNTSVIAISNNLVLHSRTKHIDIRYHFIRDHILKGDIELHFIPTEYQLADIFTKPLDEPSFIRLKAKLGMLNID</sequence>
<dbReference type="SUPFAM" id="SSF55307">
    <property type="entry name" value="Tubulin C-terminal domain-like"/>
    <property type="match status" value="1"/>
</dbReference>
<organism evidence="6">
    <name type="scientific">Tanacetum cinerariifolium</name>
    <name type="common">Dalmatian daisy</name>
    <name type="synonym">Chrysanthemum cinerariifolium</name>
    <dbReference type="NCBI Taxonomy" id="118510"/>
    <lineage>
        <taxon>Eukaryota</taxon>
        <taxon>Viridiplantae</taxon>
        <taxon>Streptophyta</taxon>
        <taxon>Embryophyta</taxon>
        <taxon>Tracheophyta</taxon>
        <taxon>Spermatophyta</taxon>
        <taxon>Magnoliopsida</taxon>
        <taxon>eudicotyledons</taxon>
        <taxon>Gunneridae</taxon>
        <taxon>Pentapetalae</taxon>
        <taxon>asterids</taxon>
        <taxon>campanulids</taxon>
        <taxon>Asterales</taxon>
        <taxon>Asteraceae</taxon>
        <taxon>Asteroideae</taxon>
        <taxon>Anthemideae</taxon>
        <taxon>Anthemidinae</taxon>
        <taxon>Tanacetum</taxon>
    </lineage>
</organism>
<evidence type="ECO:0000256" key="2">
    <source>
        <dbReference type="ARBA" id="ARBA00022701"/>
    </source>
</evidence>
<dbReference type="GO" id="GO:0005525">
    <property type="term" value="F:GTP binding"/>
    <property type="evidence" value="ECO:0007669"/>
    <property type="project" value="UniProtKB-KW"/>
</dbReference>
<dbReference type="AlphaFoldDB" id="A0A6L2N5D7"/>
<dbReference type="GO" id="GO:0009506">
    <property type="term" value="C:plasmodesma"/>
    <property type="evidence" value="ECO:0007669"/>
    <property type="project" value="TreeGrafter"/>
</dbReference>
<evidence type="ECO:0000256" key="3">
    <source>
        <dbReference type="ARBA" id="ARBA00022741"/>
    </source>
</evidence>
<evidence type="ECO:0000256" key="4">
    <source>
        <dbReference type="ARBA" id="ARBA00023134"/>
    </source>
</evidence>
<dbReference type="CDD" id="cd09272">
    <property type="entry name" value="RNase_HI_RT_Ty1"/>
    <property type="match status" value="1"/>
</dbReference>
<feature type="region of interest" description="Disordered" evidence="5">
    <location>
        <begin position="1"/>
        <end position="61"/>
    </location>
</feature>
<dbReference type="GO" id="GO:0009926">
    <property type="term" value="P:auxin polar transport"/>
    <property type="evidence" value="ECO:0007669"/>
    <property type="project" value="TreeGrafter"/>
</dbReference>